<protein>
    <submittedName>
        <fullName evidence="3">Bcl-2-like protein 11</fullName>
    </submittedName>
</protein>
<reference evidence="3" key="1">
    <citation type="journal article" date="2014" name="Nature">
        <title>Elephant shark genome provides unique insights into gnathostome evolution.</title>
        <authorList>
            <consortium name="International Elephant Shark Genome Sequencing Consortium"/>
            <person name="Venkatesh B."/>
            <person name="Lee A.P."/>
            <person name="Ravi V."/>
            <person name="Maurya A.K."/>
            <person name="Lian M.M."/>
            <person name="Swann J.B."/>
            <person name="Ohta Y."/>
            <person name="Flajnik M.F."/>
            <person name="Sutoh Y."/>
            <person name="Kasahara M."/>
            <person name="Hoon S."/>
            <person name="Gangu V."/>
            <person name="Roy S.W."/>
            <person name="Irimia M."/>
            <person name="Korzh V."/>
            <person name="Kondrychyn I."/>
            <person name="Lim Z.W."/>
            <person name="Tay B.H."/>
            <person name="Tohari S."/>
            <person name="Kong K.W."/>
            <person name="Ho S."/>
            <person name="Lorente-Galdos B."/>
            <person name="Quilez J."/>
            <person name="Marques-Bonet T."/>
            <person name="Raney B.J."/>
            <person name="Ingham P.W."/>
            <person name="Tay A."/>
            <person name="Hillier L.W."/>
            <person name="Minx P."/>
            <person name="Boehm T."/>
            <person name="Wilson R.K."/>
            <person name="Brenner S."/>
            <person name="Warren W.C."/>
        </authorList>
    </citation>
    <scope>NUCLEOTIDE SEQUENCE</scope>
    <source>
        <tissue evidence="3">Intestine</tissue>
    </source>
</reference>
<name>V9L5F3_CALMI</name>
<feature type="domain" description="Bcl-x interacting BH3" evidence="2">
    <location>
        <begin position="126"/>
        <end position="154"/>
    </location>
</feature>
<evidence type="ECO:0000313" key="3">
    <source>
        <dbReference type="EMBL" id="AFP06808.1"/>
    </source>
</evidence>
<feature type="non-terminal residue" evidence="3">
    <location>
        <position position="1"/>
    </location>
</feature>
<dbReference type="InterPro" id="IPR015040">
    <property type="entry name" value="Bcl-x_interacting_BH3_dom"/>
</dbReference>
<sequence length="189" mass="22168">EIERERPTVSQTDRELQRTDQPPARHRRALHRTRCSQFQFHTLTDKREGRQGVPRHVTRLSSGYFTFDVDIGLMARPTSCDKSTQTPSPTCQAIYLARQALAQTPHSQTHGRDSTRQATGVEEMPQPMPINMHVERLIGQELRRIGDEFDDLHRLPMARNHRVPNNENEQGHFWHWGIWLYLYRLRIGI</sequence>
<dbReference type="Pfam" id="PF08945">
    <property type="entry name" value="Bclx_interact"/>
    <property type="match status" value="1"/>
</dbReference>
<organism evidence="3">
    <name type="scientific">Callorhinchus milii</name>
    <name type="common">Ghost shark</name>
    <dbReference type="NCBI Taxonomy" id="7868"/>
    <lineage>
        <taxon>Eukaryota</taxon>
        <taxon>Metazoa</taxon>
        <taxon>Chordata</taxon>
        <taxon>Craniata</taxon>
        <taxon>Vertebrata</taxon>
        <taxon>Chondrichthyes</taxon>
        <taxon>Holocephali</taxon>
        <taxon>Chimaeriformes</taxon>
        <taxon>Callorhinchidae</taxon>
        <taxon>Callorhinchus</taxon>
    </lineage>
</organism>
<evidence type="ECO:0000256" key="1">
    <source>
        <dbReference type="SAM" id="MobiDB-lite"/>
    </source>
</evidence>
<feature type="compositionally biased region" description="Basic and acidic residues" evidence="1">
    <location>
        <begin position="1"/>
        <end position="18"/>
    </location>
</feature>
<accession>V9L5F3</accession>
<dbReference type="AlphaFoldDB" id="V9L5F3"/>
<proteinExistence type="evidence at transcript level"/>
<evidence type="ECO:0000259" key="2">
    <source>
        <dbReference type="Pfam" id="PF08945"/>
    </source>
</evidence>
<feature type="region of interest" description="Disordered" evidence="1">
    <location>
        <begin position="1"/>
        <end position="30"/>
    </location>
</feature>
<dbReference type="EMBL" id="JW874291">
    <property type="protein sequence ID" value="AFP06808.1"/>
    <property type="molecule type" value="mRNA"/>
</dbReference>